<keyword evidence="4" id="KW-0547">Nucleotide-binding</keyword>
<feature type="domain" description="Protein kinase" evidence="10">
    <location>
        <begin position="1"/>
        <end position="176"/>
    </location>
</feature>
<organism evidence="11 12">
    <name type="scientific">Prorocentrum cordatum</name>
    <dbReference type="NCBI Taxonomy" id="2364126"/>
    <lineage>
        <taxon>Eukaryota</taxon>
        <taxon>Sar</taxon>
        <taxon>Alveolata</taxon>
        <taxon>Dinophyceae</taxon>
        <taxon>Prorocentrales</taxon>
        <taxon>Prorocentraceae</taxon>
        <taxon>Prorocentrum</taxon>
    </lineage>
</organism>
<dbReference type="Proteomes" id="UP001189429">
    <property type="component" value="Unassembled WGS sequence"/>
</dbReference>
<keyword evidence="3" id="KW-0808">Transferase</keyword>
<dbReference type="PANTHER" id="PTHR24356:SF400">
    <property type="entry name" value="SERINE_THREONINE-PROTEIN KINASE CBK1"/>
    <property type="match status" value="1"/>
</dbReference>
<evidence type="ECO:0000256" key="4">
    <source>
        <dbReference type="ARBA" id="ARBA00022741"/>
    </source>
</evidence>
<dbReference type="Pfam" id="PF00069">
    <property type="entry name" value="Pkinase"/>
    <property type="match status" value="1"/>
</dbReference>
<keyword evidence="12" id="KW-1185">Reference proteome</keyword>
<dbReference type="EMBL" id="CAUYUJ010007936">
    <property type="protein sequence ID" value="CAK0822398.1"/>
    <property type="molecule type" value="Genomic_DNA"/>
</dbReference>
<keyword evidence="5" id="KW-0418">Kinase</keyword>
<comment type="catalytic activity">
    <reaction evidence="7">
        <text>L-threonyl-[protein] + ATP = O-phospho-L-threonyl-[protein] + ADP + H(+)</text>
        <dbReference type="Rhea" id="RHEA:46608"/>
        <dbReference type="Rhea" id="RHEA-COMP:11060"/>
        <dbReference type="Rhea" id="RHEA-COMP:11605"/>
        <dbReference type="ChEBI" id="CHEBI:15378"/>
        <dbReference type="ChEBI" id="CHEBI:30013"/>
        <dbReference type="ChEBI" id="CHEBI:30616"/>
        <dbReference type="ChEBI" id="CHEBI:61977"/>
        <dbReference type="ChEBI" id="CHEBI:456216"/>
        <dbReference type="EC" id="2.7.11.1"/>
    </reaction>
</comment>
<dbReference type="InterPro" id="IPR011009">
    <property type="entry name" value="Kinase-like_dom_sf"/>
</dbReference>
<evidence type="ECO:0000256" key="3">
    <source>
        <dbReference type="ARBA" id="ARBA00022679"/>
    </source>
</evidence>
<dbReference type="SUPFAM" id="SSF56112">
    <property type="entry name" value="Protein kinase-like (PK-like)"/>
    <property type="match status" value="1"/>
</dbReference>
<evidence type="ECO:0000313" key="12">
    <source>
        <dbReference type="Proteomes" id="UP001189429"/>
    </source>
</evidence>
<evidence type="ECO:0000256" key="9">
    <source>
        <dbReference type="SAM" id="MobiDB-lite"/>
    </source>
</evidence>
<evidence type="ECO:0000256" key="7">
    <source>
        <dbReference type="ARBA" id="ARBA00047899"/>
    </source>
</evidence>
<feature type="compositionally biased region" description="Polar residues" evidence="9">
    <location>
        <begin position="268"/>
        <end position="278"/>
    </location>
</feature>
<evidence type="ECO:0000256" key="2">
    <source>
        <dbReference type="ARBA" id="ARBA00022527"/>
    </source>
</evidence>
<reference evidence="11" key="1">
    <citation type="submission" date="2023-10" db="EMBL/GenBank/DDBJ databases">
        <authorList>
            <person name="Chen Y."/>
            <person name="Shah S."/>
            <person name="Dougan E. K."/>
            <person name="Thang M."/>
            <person name="Chan C."/>
        </authorList>
    </citation>
    <scope>NUCLEOTIDE SEQUENCE [LARGE SCALE GENOMIC DNA]</scope>
</reference>
<dbReference type="PROSITE" id="PS50011">
    <property type="entry name" value="PROTEIN_KINASE_DOM"/>
    <property type="match status" value="1"/>
</dbReference>
<sequence>VHRDVKPDNVAFSRSGHLKLLDFGLCRRGGHLEASEAERGARGGGAQRNVGGVRRSEEQSRRERLATVCGTLEYMAPEAFDGGSTGPEMDIWSAGIVAFECLVGIVPFTNESKSNDEGYPYMREQMRYHQEILPKRFEKTRQRGWTDDVSEQFLAKVLCPREARISIEGCRREPFFAGLDFERLHLTRSPLEAEAEAAAGAWPLEGAPRPPGGPCALGPCGPGEPLPEVRAPPLCADSLRWAGYEYDREARGLEGGSGADLDALFQSRSSAGSCSRQGSRGGEGSPRPLEAGGRAGPHGLRAERCGEL</sequence>
<dbReference type="Gene3D" id="1.10.510.10">
    <property type="entry name" value="Transferase(Phosphotransferase) domain 1"/>
    <property type="match status" value="1"/>
</dbReference>
<dbReference type="InterPro" id="IPR050236">
    <property type="entry name" value="Ser_Thr_kinase_AGC"/>
</dbReference>
<feature type="region of interest" description="Disordered" evidence="9">
    <location>
        <begin position="34"/>
        <end position="60"/>
    </location>
</feature>
<dbReference type="InterPro" id="IPR000719">
    <property type="entry name" value="Prot_kinase_dom"/>
</dbReference>
<feature type="region of interest" description="Disordered" evidence="9">
    <location>
        <begin position="268"/>
        <end position="308"/>
    </location>
</feature>
<evidence type="ECO:0000256" key="6">
    <source>
        <dbReference type="ARBA" id="ARBA00022840"/>
    </source>
</evidence>
<evidence type="ECO:0000256" key="1">
    <source>
        <dbReference type="ARBA" id="ARBA00012513"/>
    </source>
</evidence>
<keyword evidence="6" id="KW-0067">ATP-binding</keyword>
<protein>
    <recommendedName>
        <fullName evidence="1">non-specific serine/threonine protein kinase</fullName>
        <ecNumber evidence="1">2.7.11.1</ecNumber>
    </recommendedName>
</protein>
<evidence type="ECO:0000256" key="5">
    <source>
        <dbReference type="ARBA" id="ARBA00022777"/>
    </source>
</evidence>
<evidence type="ECO:0000313" key="11">
    <source>
        <dbReference type="EMBL" id="CAK0822398.1"/>
    </source>
</evidence>
<evidence type="ECO:0000259" key="10">
    <source>
        <dbReference type="PROSITE" id="PS50011"/>
    </source>
</evidence>
<dbReference type="PANTHER" id="PTHR24356">
    <property type="entry name" value="SERINE/THREONINE-PROTEIN KINASE"/>
    <property type="match status" value="1"/>
</dbReference>
<name>A0ABN9RVC0_9DINO</name>
<evidence type="ECO:0000256" key="8">
    <source>
        <dbReference type="ARBA" id="ARBA00048679"/>
    </source>
</evidence>
<feature type="non-terminal residue" evidence="11">
    <location>
        <position position="1"/>
    </location>
</feature>
<gene>
    <name evidence="11" type="ORF">PCOR1329_LOCUS23443</name>
</gene>
<comment type="caution">
    <text evidence="11">The sequence shown here is derived from an EMBL/GenBank/DDBJ whole genome shotgun (WGS) entry which is preliminary data.</text>
</comment>
<keyword evidence="2" id="KW-0723">Serine/threonine-protein kinase</keyword>
<dbReference type="SMART" id="SM00220">
    <property type="entry name" value="S_TKc"/>
    <property type="match status" value="1"/>
</dbReference>
<accession>A0ABN9RVC0</accession>
<dbReference type="EC" id="2.7.11.1" evidence="1"/>
<proteinExistence type="predicted"/>
<comment type="catalytic activity">
    <reaction evidence="8">
        <text>L-seryl-[protein] + ATP = O-phospho-L-seryl-[protein] + ADP + H(+)</text>
        <dbReference type="Rhea" id="RHEA:17989"/>
        <dbReference type="Rhea" id="RHEA-COMP:9863"/>
        <dbReference type="Rhea" id="RHEA-COMP:11604"/>
        <dbReference type="ChEBI" id="CHEBI:15378"/>
        <dbReference type="ChEBI" id="CHEBI:29999"/>
        <dbReference type="ChEBI" id="CHEBI:30616"/>
        <dbReference type="ChEBI" id="CHEBI:83421"/>
        <dbReference type="ChEBI" id="CHEBI:456216"/>
        <dbReference type="EC" id="2.7.11.1"/>
    </reaction>
</comment>